<proteinExistence type="predicted"/>
<dbReference type="Proteomes" id="UP000472269">
    <property type="component" value="Unplaced"/>
</dbReference>
<reference evidence="2" key="2">
    <citation type="submission" date="2025-09" db="UniProtKB">
        <authorList>
            <consortium name="Ensembl"/>
        </authorList>
    </citation>
    <scope>IDENTIFICATION</scope>
</reference>
<sequence>MNVTSLFSFTSPAVKKLSGWRQGNEEEKRAEKAKKGVMEELEKALSCPGQPSNSITIPHPSDVQLPAQPLGPVPQPGTKRAPRAIQRYSIMEYRSKGLGWRPGYYQTCRINPKDAGLIAAPNCPPFS</sequence>
<feature type="region of interest" description="Disordered" evidence="1">
    <location>
        <begin position="17"/>
        <end position="62"/>
    </location>
</feature>
<gene>
    <name evidence="2" type="primary">LOC113476104</name>
</gene>
<dbReference type="Ensembl" id="ENSACUT00000004176.1">
    <property type="protein sequence ID" value="ENSACUP00000003927.1"/>
    <property type="gene ID" value="ENSACUG00000002688.1"/>
</dbReference>
<protein>
    <submittedName>
        <fullName evidence="2">Uncharacterized protein</fullName>
    </submittedName>
</protein>
<feature type="compositionally biased region" description="Basic and acidic residues" evidence="1">
    <location>
        <begin position="23"/>
        <end position="43"/>
    </location>
</feature>
<keyword evidence="3" id="KW-1185">Reference proteome</keyword>
<dbReference type="Gene3D" id="3.90.520.10">
    <property type="entry name" value="SMAD MH1 domain"/>
    <property type="match status" value="1"/>
</dbReference>
<name>A0A663LWV3_ATHCN</name>
<dbReference type="AlphaFoldDB" id="A0A663LWV3"/>
<evidence type="ECO:0000313" key="3">
    <source>
        <dbReference type="Proteomes" id="UP000472269"/>
    </source>
</evidence>
<accession>A0A663LWV3</accession>
<reference evidence="2" key="1">
    <citation type="submission" date="2025-08" db="UniProtKB">
        <authorList>
            <consortium name="Ensembl"/>
        </authorList>
    </citation>
    <scope>IDENTIFICATION</scope>
</reference>
<organism evidence="2 3">
    <name type="scientific">Athene cunicularia</name>
    <name type="common">Burrowing owl</name>
    <name type="synonym">Speotyto cunicularia</name>
    <dbReference type="NCBI Taxonomy" id="194338"/>
    <lineage>
        <taxon>Eukaryota</taxon>
        <taxon>Metazoa</taxon>
        <taxon>Chordata</taxon>
        <taxon>Craniata</taxon>
        <taxon>Vertebrata</taxon>
        <taxon>Euteleostomi</taxon>
        <taxon>Archelosauria</taxon>
        <taxon>Archosauria</taxon>
        <taxon>Dinosauria</taxon>
        <taxon>Saurischia</taxon>
        <taxon>Theropoda</taxon>
        <taxon>Coelurosauria</taxon>
        <taxon>Aves</taxon>
        <taxon>Neognathae</taxon>
        <taxon>Neoaves</taxon>
        <taxon>Telluraves</taxon>
        <taxon>Strigiformes</taxon>
        <taxon>Strigidae</taxon>
        <taxon>Athene</taxon>
    </lineage>
</organism>
<evidence type="ECO:0000256" key="1">
    <source>
        <dbReference type="SAM" id="MobiDB-lite"/>
    </source>
</evidence>
<evidence type="ECO:0000313" key="2">
    <source>
        <dbReference type="Ensembl" id="ENSACUP00000003927.1"/>
    </source>
</evidence>
<dbReference type="InterPro" id="IPR036578">
    <property type="entry name" value="SMAD_MH1_sf"/>
</dbReference>